<accession>A0ABR7F3P4</accession>
<dbReference type="EMBL" id="JACOOZ010000006">
    <property type="protein sequence ID" value="MBC5668231.1"/>
    <property type="molecule type" value="Genomic_DNA"/>
</dbReference>
<keyword evidence="1" id="KW-0472">Membrane</keyword>
<feature type="domain" description="VanZ-like" evidence="2">
    <location>
        <begin position="19"/>
        <end position="160"/>
    </location>
</feature>
<name>A0ABR7F3P4_9FIRM</name>
<dbReference type="NCBIfam" id="NF037970">
    <property type="entry name" value="vanZ_1"/>
    <property type="match status" value="1"/>
</dbReference>
<dbReference type="PIRSF" id="PIRSF019083">
    <property type="entry name" value="UCP019083_VanZ"/>
    <property type="match status" value="1"/>
</dbReference>
<feature type="transmembrane region" description="Helical" evidence="1">
    <location>
        <begin position="84"/>
        <end position="101"/>
    </location>
</feature>
<feature type="transmembrane region" description="Helical" evidence="1">
    <location>
        <begin position="146"/>
        <end position="166"/>
    </location>
</feature>
<feature type="transmembrane region" description="Helical" evidence="1">
    <location>
        <begin position="12"/>
        <end position="34"/>
    </location>
</feature>
<dbReference type="InterPro" id="IPR006976">
    <property type="entry name" value="VanZ-like"/>
</dbReference>
<dbReference type="Pfam" id="PF04892">
    <property type="entry name" value="VanZ"/>
    <property type="match status" value="1"/>
</dbReference>
<sequence length="177" mass="20323">MTYKKGYFIKLWAVRVILIALIALWMSTIFGFSAENGEQSQSLSDKITVQVVHILKSDYEDMDVKAKEEYFNTVSFFVRKTGHFGEYGILGVLISTFLLTFEKIRNKKRYIVILITTIIGMVYASSDEVHQNFVEGRSPKVMDVCIDTTGCFMGVVFVTIICFLICRRKRKKCGRII</sequence>
<keyword evidence="1" id="KW-0812">Transmembrane</keyword>
<dbReference type="RefSeq" id="WP_021953833.1">
    <property type="nucleotide sequence ID" value="NZ_JACOOZ010000006.1"/>
</dbReference>
<keyword evidence="1" id="KW-1133">Transmembrane helix</keyword>
<protein>
    <submittedName>
        <fullName evidence="3">VanZ family protein</fullName>
    </submittedName>
</protein>
<keyword evidence="4" id="KW-1185">Reference proteome</keyword>
<gene>
    <name evidence="3" type="ORF">H8S00_09570</name>
</gene>
<evidence type="ECO:0000313" key="3">
    <source>
        <dbReference type="EMBL" id="MBC5668231.1"/>
    </source>
</evidence>
<dbReference type="InterPro" id="IPR016747">
    <property type="entry name" value="Phosphotransbutyrylase"/>
</dbReference>
<reference evidence="3 4" key="1">
    <citation type="submission" date="2020-08" db="EMBL/GenBank/DDBJ databases">
        <title>Genome public.</title>
        <authorList>
            <person name="Liu C."/>
            <person name="Sun Q."/>
        </authorList>
    </citation>
    <scope>NUCLEOTIDE SEQUENCE [LARGE SCALE GENOMIC DNA]</scope>
    <source>
        <strain evidence="3 4">BX4</strain>
    </source>
</reference>
<evidence type="ECO:0000259" key="2">
    <source>
        <dbReference type="Pfam" id="PF04892"/>
    </source>
</evidence>
<organism evidence="3 4">
    <name type="scientific">Eubacterium segne</name>
    <dbReference type="NCBI Taxonomy" id="2763045"/>
    <lineage>
        <taxon>Bacteria</taxon>
        <taxon>Bacillati</taxon>
        <taxon>Bacillota</taxon>
        <taxon>Clostridia</taxon>
        <taxon>Eubacteriales</taxon>
        <taxon>Eubacteriaceae</taxon>
        <taxon>Eubacterium</taxon>
    </lineage>
</organism>
<comment type="caution">
    <text evidence="3">The sequence shown here is derived from an EMBL/GenBank/DDBJ whole genome shotgun (WGS) entry which is preliminary data.</text>
</comment>
<proteinExistence type="predicted"/>
<feature type="transmembrane region" description="Helical" evidence="1">
    <location>
        <begin position="110"/>
        <end position="126"/>
    </location>
</feature>
<evidence type="ECO:0000256" key="1">
    <source>
        <dbReference type="SAM" id="Phobius"/>
    </source>
</evidence>
<evidence type="ECO:0000313" key="4">
    <source>
        <dbReference type="Proteomes" id="UP000597877"/>
    </source>
</evidence>
<dbReference type="Proteomes" id="UP000597877">
    <property type="component" value="Unassembled WGS sequence"/>
</dbReference>